<dbReference type="PANTHER" id="PTHR31835:SF1">
    <property type="entry name" value="URIDINE DIPHOSPHATE GLUCOSE PYROPHOSPHATASE NUDT22"/>
    <property type="match status" value="1"/>
</dbReference>
<dbReference type="GO" id="GO:0046872">
    <property type="term" value="F:metal ion binding"/>
    <property type="evidence" value="ECO:0007669"/>
    <property type="project" value="UniProtKB-KW"/>
</dbReference>
<dbReference type="OrthoDB" id="242473at2759"/>
<accession>A0A6J2UQF4</accession>
<reference evidence="7" key="1">
    <citation type="submission" date="2025-08" db="UniProtKB">
        <authorList>
            <consortium name="RefSeq"/>
        </authorList>
    </citation>
    <scope>IDENTIFICATION</scope>
</reference>
<keyword evidence="3" id="KW-0378">Hydrolase</keyword>
<sequence length="357" mass="39445">MDPEVSLMLHCAPLRGLREHQVQVTVATRFNRQNVPEIEKHIQAVWDERVTKEPWLFNGAKFRLHSATLTIPHTSSKCLQGAGDTSGENCDSHFKTVKDMEVEAEESSMCLSSVACQKTEHGMHRNETPGPGSSEFLHLELGLTFYKDFIGTNWSKGAEELRCRGRNEFGDSQALLAQPLGVGAVMATSDGRVVLLRRSQRVAEARGLLDIPGGHPEPKAVCKGVNEETITVEMLLGRERAIVTEIFSSVCAEIRDEVNVPLEYLSEPVLMGIALNHTSAGRPSAEFFIRCSLTAEKVKDFYCRGGPEAHESTDIVFLTRNEILQLGLSTPLWSELCPSAKGAVMLYRQVIPDEGDI</sequence>
<evidence type="ECO:0000256" key="3">
    <source>
        <dbReference type="ARBA" id="ARBA00022801"/>
    </source>
</evidence>
<dbReference type="CDD" id="cd02883">
    <property type="entry name" value="NUDIX_Hydrolase"/>
    <property type="match status" value="1"/>
</dbReference>
<dbReference type="FunCoup" id="A0A6J2UQF4">
    <property type="interactions" value="37"/>
</dbReference>
<evidence type="ECO:0000256" key="2">
    <source>
        <dbReference type="ARBA" id="ARBA00022723"/>
    </source>
</evidence>
<dbReference type="InterPro" id="IPR000086">
    <property type="entry name" value="NUDIX_hydrolase_dom"/>
</dbReference>
<evidence type="ECO:0000256" key="4">
    <source>
        <dbReference type="ARBA" id="ARBA00022842"/>
    </source>
</evidence>
<dbReference type="Gene3D" id="3.90.79.10">
    <property type="entry name" value="Nucleoside Triphosphate Pyrophosphohydrolase"/>
    <property type="match status" value="1"/>
</dbReference>
<protein>
    <submittedName>
        <fullName evidence="7">Uridine diphosphate glucose pyrophosphatase NUDT22</fullName>
    </submittedName>
</protein>
<evidence type="ECO:0000256" key="1">
    <source>
        <dbReference type="ARBA" id="ARBA00001946"/>
    </source>
</evidence>
<dbReference type="GeneID" id="115804973"/>
<evidence type="ECO:0000313" key="7">
    <source>
        <dbReference type="RefSeq" id="XP_030621321.1"/>
    </source>
</evidence>
<name>A0A6J2UQF4_CHACN</name>
<dbReference type="RefSeq" id="XP_030621321.1">
    <property type="nucleotide sequence ID" value="XM_030765461.1"/>
</dbReference>
<dbReference type="InterPro" id="IPR055295">
    <property type="entry name" value="NUDT22/NUDT9-like"/>
</dbReference>
<evidence type="ECO:0000259" key="5">
    <source>
        <dbReference type="PROSITE" id="PS51462"/>
    </source>
</evidence>
<gene>
    <name evidence="7" type="primary">nudt22</name>
</gene>
<dbReference type="PANTHER" id="PTHR31835">
    <property type="entry name" value="URIDINE DIPHOSPHATE GLUCOSE PYROPHOSPHATASE"/>
    <property type="match status" value="1"/>
</dbReference>
<dbReference type="AlphaFoldDB" id="A0A6J2UQF4"/>
<dbReference type="PROSITE" id="PS51462">
    <property type="entry name" value="NUDIX"/>
    <property type="match status" value="1"/>
</dbReference>
<dbReference type="SUPFAM" id="SSF55811">
    <property type="entry name" value="Nudix"/>
    <property type="match status" value="1"/>
</dbReference>
<keyword evidence="4" id="KW-0460">Magnesium</keyword>
<feature type="domain" description="Nudix hydrolase" evidence="5">
    <location>
        <begin position="177"/>
        <end position="350"/>
    </location>
</feature>
<evidence type="ECO:0000313" key="6">
    <source>
        <dbReference type="Proteomes" id="UP000504632"/>
    </source>
</evidence>
<dbReference type="FunFam" id="3.90.79.10:FF:000087">
    <property type="entry name" value="Nudix (nucleoside diphosphate linked moiety X)-type motif 22"/>
    <property type="match status" value="1"/>
</dbReference>
<proteinExistence type="predicted"/>
<organism evidence="6 7">
    <name type="scientific">Chanos chanos</name>
    <name type="common">Milkfish</name>
    <name type="synonym">Mugil chanos</name>
    <dbReference type="NCBI Taxonomy" id="29144"/>
    <lineage>
        <taxon>Eukaryota</taxon>
        <taxon>Metazoa</taxon>
        <taxon>Chordata</taxon>
        <taxon>Craniata</taxon>
        <taxon>Vertebrata</taxon>
        <taxon>Euteleostomi</taxon>
        <taxon>Actinopterygii</taxon>
        <taxon>Neopterygii</taxon>
        <taxon>Teleostei</taxon>
        <taxon>Ostariophysi</taxon>
        <taxon>Gonorynchiformes</taxon>
        <taxon>Chanidae</taxon>
        <taxon>Chanos</taxon>
    </lineage>
</organism>
<keyword evidence="2" id="KW-0479">Metal-binding</keyword>
<dbReference type="GO" id="GO:0052751">
    <property type="term" value="F:GDP-mannose hydrolase activity"/>
    <property type="evidence" value="ECO:0007669"/>
    <property type="project" value="TreeGrafter"/>
</dbReference>
<dbReference type="InParanoid" id="A0A6J2UQF4"/>
<dbReference type="Proteomes" id="UP000504632">
    <property type="component" value="Chromosome 2"/>
</dbReference>
<dbReference type="InterPro" id="IPR015797">
    <property type="entry name" value="NUDIX_hydrolase-like_dom_sf"/>
</dbReference>
<dbReference type="CTD" id="84304"/>
<keyword evidence="6" id="KW-1185">Reference proteome</keyword>
<comment type="cofactor">
    <cofactor evidence="1">
        <name>Mg(2+)</name>
        <dbReference type="ChEBI" id="CHEBI:18420"/>
    </cofactor>
</comment>